<dbReference type="EMBL" id="BAABRL010000008">
    <property type="protein sequence ID" value="GAA5496369.1"/>
    <property type="molecule type" value="Genomic_DNA"/>
</dbReference>
<evidence type="ECO:0000313" key="1">
    <source>
        <dbReference type="EMBL" id="GAA5496369.1"/>
    </source>
</evidence>
<gene>
    <name evidence="1" type="ORF">Rhal01_02552</name>
</gene>
<reference evidence="1 2" key="1">
    <citation type="submission" date="2024-02" db="EMBL/GenBank/DDBJ databases">
        <title>Rubritalea halochordaticola NBRC 107102.</title>
        <authorList>
            <person name="Ichikawa N."/>
            <person name="Katano-Makiyama Y."/>
            <person name="Hidaka K."/>
        </authorList>
    </citation>
    <scope>NUCLEOTIDE SEQUENCE [LARGE SCALE GENOMIC DNA]</scope>
    <source>
        <strain evidence="1 2">NBRC 107102</strain>
    </source>
</reference>
<name>A0ABP9V456_9BACT</name>
<accession>A0ABP9V456</accession>
<keyword evidence="2" id="KW-1185">Reference proteome</keyword>
<proteinExistence type="predicted"/>
<dbReference type="Proteomes" id="UP001424741">
    <property type="component" value="Unassembled WGS sequence"/>
</dbReference>
<protein>
    <submittedName>
        <fullName evidence="1">Uncharacterized protein</fullName>
    </submittedName>
</protein>
<organism evidence="1 2">
    <name type="scientific">Rubritalea halochordaticola</name>
    <dbReference type="NCBI Taxonomy" id="714537"/>
    <lineage>
        <taxon>Bacteria</taxon>
        <taxon>Pseudomonadati</taxon>
        <taxon>Verrucomicrobiota</taxon>
        <taxon>Verrucomicrobiia</taxon>
        <taxon>Verrucomicrobiales</taxon>
        <taxon>Rubritaleaceae</taxon>
        <taxon>Rubritalea</taxon>
    </lineage>
</organism>
<comment type="caution">
    <text evidence="1">The sequence shown here is derived from an EMBL/GenBank/DDBJ whole genome shotgun (WGS) entry which is preliminary data.</text>
</comment>
<sequence>MNISEHTYLFTIADRFSIEGRGVVAEQEA</sequence>
<evidence type="ECO:0000313" key="2">
    <source>
        <dbReference type="Proteomes" id="UP001424741"/>
    </source>
</evidence>